<dbReference type="InterPro" id="IPR029044">
    <property type="entry name" value="Nucleotide-diphossugar_trans"/>
</dbReference>
<organism evidence="2 3">
    <name type="scientific">Paenibacillus mendelii</name>
    <dbReference type="NCBI Taxonomy" id="206163"/>
    <lineage>
        <taxon>Bacteria</taxon>
        <taxon>Bacillati</taxon>
        <taxon>Bacillota</taxon>
        <taxon>Bacilli</taxon>
        <taxon>Bacillales</taxon>
        <taxon>Paenibacillaceae</taxon>
        <taxon>Paenibacillus</taxon>
    </lineage>
</organism>
<comment type="caution">
    <text evidence="2">The sequence shown here is derived from an EMBL/GenBank/DDBJ whole genome shotgun (WGS) entry which is preliminary data.</text>
</comment>
<dbReference type="Gene3D" id="3.90.550.10">
    <property type="entry name" value="Spore Coat Polysaccharide Biosynthesis Protein SpsA, Chain A"/>
    <property type="match status" value="1"/>
</dbReference>
<feature type="domain" description="Glycosyltransferase 2-like" evidence="1">
    <location>
        <begin position="2"/>
        <end position="155"/>
    </location>
</feature>
<evidence type="ECO:0000313" key="3">
    <source>
        <dbReference type="Proteomes" id="UP001589818"/>
    </source>
</evidence>
<evidence type="ECO:0000313" key="2">
    <source>
        <dbReference type="EMBL" id="MFC0396639.1"/>
    </source>
</evidence>
<accession>A0ABV6JL37</accession>
<dbReference type="Pfam" id="PF00535">
    <property type="entry name" value="Glycos_transf_2"/>
    <property type="match status" value="1"/>
</dbReference>
<evidence type="ECO:0000259" key="1">
    <source>
        <dbReference type="Pfam" id="PF00535"/>
    </source>
</evidence>
<dbReference type="EMBL" id="JBHLVF010000064">
    <property type="protein sequence ID" value="MFC0396639.1"/>
    <property type="molecule type" value="Genomic_DNA"/>
</dbReference>
<gene>
    <name evidence="2" type="ORF">ACFFJ8_35485</name>
</gene>
<dbReference type="CDD" id="cd04179">
    <property type="entry name" value="DPM_DPG-synthase_like"/>
    <property type="match status" value="1"/>
</dbReference>
<name>A0ABV6JL37_9BACL</name>
<protein>
    <submittedName>
        <fullName evidence="2">Glycosyltransferase family 2 protein</fullName>
    </submittedName>
</protein>
<dbReference type="InterPro" id="IPR050256">
    <property type="entry name" value="Glycosyltransferase_2"/>
</dbReference>
<dbReference type="InterPro" id="IPR001173">
    <property type="entry name" value="Glyco_trans_2-like"/>
</dbReference>
<dbReference type="RefSeq" id="WP_256555500.1">
    <property type="nucleotide sequence ID" value="NZ_JANHOF010000012.1"/>
</dbReference>
<dbReference type="PANTHER" id="PTHR48090">
    <property type="entry name" value="UNDECAPRENYL-PHOSPHATE 4-DEOXY-4-FORMAMIDO-L-ARABINOSE TRANSFERASE-RELATED"/>
    <property type="match status" value="1"/>
</dbReference>
<sequence>MTILIPSYEPDERLIGLVHHIQAISSCSILVIDDGSGEGYRDIFNAVREAGCTVLTHSRNQGKGRALKTGFAYIRQIGETDGVVCADSDGQHLPKDIMSIAHAVNEHRHHIILGSRRFTGKVPMRSRFGNAVTRMVYSFSTGTPIQDTQTGLRGYSADMLDWLCGIPGERFEYEMNMLLEAKAAGYALLEVPIETVYLQRINHRIFGRWPIPPESTTPLLNSALPPVVPPYLTSSC</sequence>
<proteinExistence type="predicted"/>
<dbReference type="PANTHER" id="PTHR48090:SF7">
    <property type="entry name" value="RFBJ PROTEIN"/>
    <property type="match status" value="1"/>
</dbReference>
<keyword evidence="3" id="KW-1185">Reference proteome</keyword>
<dbReference type="SUPFAM" id="SSF53448">
    <property type="entry name" value="Nucleotide-diphospho-sugar transferases"/>
    <property type="match status" value="1"/>
</dbReference>
<reference evidence="2 3" key="1">
    <citation type="submission" date="2024-09" db="EMBL/GenBank/DDBJ databases">
        <authorList>
            <person name="Sun Q."/>
            <person name="Mori K."/>
        </authorList>
    </citation>
    <scope>NUCLEOTIDE SEQUENCE [LARGE SCALE GENOMIC DNA]</scope>
    <source>
        <strain evidence="2 3">CCM 4839</strain>
    </source>
</reference>
<dbReference type="Proteomes" id="UP001589818">
    <property type="component" value="Unassembled WGS sequence"/>
</dbReference>